<dbReference type="AlphaFoldDB" id="A0A8D9BI80"/>
<sequence>MLGSIYNKYFFNINMNKFKVTPFLNEKENKDSSIFPIPLRALILGKSGSGKTTLLWNIITKYWIKFDYLYIFTKSVDQPIYKNIQDVFSGVDIEIFVYERYEDLITVDDCKSNSLVVFDDCILEQQTIIRDYFVRSRPKNISCIYLSQSYSMVDMKVIRNNLNFLIVFNQSMYYLKKIWEEFICSNMTLKEFHDLCQLCWKTQHSFLSINVQNCIFYNKFERLR</sequence>
<dbReference type="Pfam" id="PF04665">
    <property type="entry name" value="Pox_A32"/>
    <property type="match status" value="1"/>
</dbReference>
<dbReference type="InterPro" id="IPR027417">
    <property type="entry name" value="P-loop_NTPase"/>
</dbReference>
<dbReference type="Gene3D" id="3.40.50.300">
    <property type="entry name" value="P-loop containing nucleotide triphosphate hydrolases"/>
    <property type="match status" value="1"/>
</dbReference>
<evidence type="ECO:0000313" key="1">
    <source>
        <dbReference type="EMBL" id="CAG6781911.1"/>
    </source>
</evidence>
<name>A0A8D9BI80_9HEMI</name>
<reference evidence="1" key="1">
    <citation type="submission" date="2021-05" db="EMBL/GenBank/DDBJ databases">
        <authorList>
            <person name="Alioto T."/>
            <person name="Alioto T."/>
            <person name="Gomez Garrido J."/>
        </authorList>
    </citation>
    <scope>NUCLEOTIDE SEQUENCE</scope>
</reference>
<proteinExistence type="predicted"/>
<dbReference type="InterPro" id="IPR006758">
    <property type="entry name" value="A32L"/>
</dbReference>
<protein>
    <submittedName>
        <fullName evidence="1">Uncharacterized protein</fullName>
    </submittedName>
</protein>
<organism evidence="1">
    <name type="scientific">Cacopsylla melanoneura</name>
    <dbReference type="NCBI Taxonomy" id="428564"/>
    <lineage>
        <taxon>Eukaryota</taxon>
        <taxon>Metazoa</taxon>
        <taxon>Ecdysozoa</taxon>
        <taxon>Arthropoda</taxon>
        <taxon>Hexapoda</taxon>
        <taxon>Insecta</taxon>
        <taxon>Pterygota</taxon>
        <taxon>Neoptera</taxon>
        <taxon>Paraneoptera</taxon>
        <taxon>Hemiptera</taxon>
        <taxon>Sternorrhyncha</taxon>
        <taxon>Psylloidea</taxon>
        <taxon>Psyllidae</taxon>
        <taxon>Psyllinae</taxon>
        <taxon>Cacopsylla</taxon>
    </lineage>
</organism>
<dbReference type="SUPFAM" id="SSF52540">
    <property type="entry name" value="P-loop containing nucleoside triphosphate hydrolases"/>
    <property type="match status" value="1"/>
</dbReference>
<dbReference type="EMBL" id="HBUF01625078">
    <property type="protein sequence ID" value="CAG6781911.1"/>
    <property type="molecule type" value="Transcribed_RNA"/>
</dbReference>
<accession>A0A8D9BI80</accession>